<organism evidence="1 2">
    <name type="scientific">Linnemannia schmuckeri</name>
    <dbReference type="NCBI Taxonomy" id="64567"/>
    <lineage>
        <taxon>Eukaryota</taxon>
        <taxon>Fungi</taxon>
        <taxon>Fungi incertae sedis</taxon>
        <taxon>Mucoromycota</taxon>
        <taxon>Mortierellomycotina</taxon>
        <taxon>Mortierellomycetes</taxon>
        <taxon>Mortierellales</taxon>
        <taxon>Mortierellaceae</taxon>
        <taxon>Linnemannia</taxon>
    </lineage>
</organism>
<comment type="caution">
    <text evidence="1">The sequence shown here is derived from an EMBL/GenBank/DDBJ whole genome shotgun (WGS) entry which is preliminary data.</text>
</comment>
<dbReference type="OrthoDB" id="2433410at2759"/>
<reference evidence="1" key="1">
    <citation type="journal article" date="2020" name="Fungal Divers.">
        <title>Resolving the Mortierellaceae phylogeny through synthesis of multi-gene phylogenetics and phylogenomics.</title>
        <authorList>
            <person name="Vandepol N."/>
            <person name="Liber J."/>
            <person name="Desiro A."/>
            <person name="Na H."/>
            <person name="Kennedy M."/>
            <person name="Barry K."/>
            <person name="Grigoriev I.V."/>
            <person name="Miller A.N."/>
            <person name="O'Donnell K."/>
            <person name="Stajich J.E."/>
            <person name="Bonito G."/>
        </authorList>
    </citation>
    <scope>NUCLEOTIDE SEQUENCE</scope>
    <source>
        <strain evidence="1">NRRL 6426</strain>
    </source>
</reference>
<keyword evidence="2" id="KW-1185">Reference proteome</keyword>
<sequence length="203" mass="23344">MGRALDMSEISYLIRQDLQERLFTSYLWIHVFVDADLDQQDREVLVRNGLAARSLTLSIYDLEDAKGVVEYVTERCRNVEASHLKLFSDQLVVVDEEATERRLREAWEEDSVGEQHSGDSDKDMDWEQQFGIRSGELTIVGGLPGDGYIAHKDRRYDWDVILRINRECKCLNTLSVSWESNKLQGANLDLDQQMQPPLPAPTI</sequence>
<dbReference type="Proteomes" id="UP000748756">
    <property type="component" value="Unassembled WGS sequence"/>
</dbReference>
<accession>A0A9P5S233</accession>
<protein>
    <submittedName>
        <fullName evidence="1">Uncharacterized protein</fullName>
    </submittedName>
</protein>
<dbReference type="AlphaFoldDB" id="A0A9P5S233"/>
<evidence type="ECO:0000313" key="2">
    <source>
        <dbReference type="Proteomes" id="UP000748756"/>
    </source>
</evidence>
<name>A0A9P5S233_9FUNG</name>
<gene>
    <name evidence="1" type="ORF">BG015_003723</name>
</gene>
<dbReference type="EMBL" id="JAAAUQ010000184">
    <property type="protein sequence ID" value="KAF9153292.1"/>
    <property type="molecule type" value="Genomic_DNA"/>
</dbReference>
<evidence type="ECO:0000313" key="1">
    <source>
        <dbReference type="EMBL" id="KAF9153292.1"/>
    </source>
</evidence>
<proteinExistence type="predicted"/>